<feature type="domain" description="Sugar-binding" evidence="5">
    <location>
        <begin position="97"/>
        <end position="342"/>
    </location>
</feature>
<proteinExistence type="inferred from homology"/>
<dbReference type="InterPro" id="IPR037171">
    <property type="entry name" value="NagB/RpiA_transferase-like"/>
</dbReference>
<reference evidence="7 9" key="1">
    <citation type="journal article" date="2016" name="Genome Announc.">
        <title>Complete Genome Sequences of Aerococcus christensenii CCUG 28831T, Aerococcus sanguinicola CCUG 43001T, Aerococcus urinae CCUG 36881T, Aerococcus urinaeequi CCUG 28094T, Aerococcus urinaehominis CCUG 42038 BT, and Aerococcus viridans CCUG 4311T.</title>
        <authorList>
            <person name="Carkaci D."/>
            <person name="Dargis R."/>
            <person name="Nielsen X.C."/>
            <person name="Skovgaard O."/>
            <person name="Fuursted K."/>
            <person name="Christensen J.J."/>
        </authorList>
    </citation>
    <scope>NUCLEOTIDE SEQUENCE [LARGE SCALE GENOMIC DNA]</scope>
    <source>
        <strain evidence="7 9">CCUG43001</strain>
    </source>
</reference>
<evidence type="ECO:0000313" key="9">
    <source>
        <dbReference type="Proteomes" id="UP000069912"/>
    </source>
</evidence>
<evidence type="ECO:0000259" key="5">
    <source>
        <dbReference type="Pfam" id="PF04198"/>
    </source>
</evidence>
<accession>A0A120I9G7</accession>
<organism evidence="7 9">
    <name type="scientific">Aerococcus sanguinicola</name>
    <dbReference type="NCBI Taxonomy" id="119206"/>
    <lineage>
        <taxon>Bacteria</taxon>
        <taxon>Bacillati</taxon>
        <taxon>Bacillota</taxon>
        <taxon>Bacilli</taxon>
        <taxon>Lactobacillales</taxon>
        <taxon>Aerococcaceae</taxon>
        <taxon>Aerococcus</taxon>
    </lineage>
</organism>
<dbReference type="EMBL" id="CP014160">
    <property type="protein sequence ID" value="AMB94886.1"/>
    <property type="molecule type" value="Genomic_DNA"/>
</dbReference>
<dbReference type="InterPro" id="IPR051054">
    <property type="entry name" value="SorC_transcr_regulators"/>
</dbReference>
<dbReference type="OrthoDB" id="9793820at2"/>
<dbReference type="Gene3D" id="1.10.10.10">
    <property type="entry name" value="Winged helix-like DNA-binding domain superfamily/Winged helix DNA-binding domain"/>
    <property type="match status" value="1"/>
</dbReference>
<dbReference type="InterPro" id="IPR036390">
    <property type="entry name" value="WH_DNA-bd_sf"/>
</dbReference>
<comment type="similarity">
    <text evidence="1">Belongs to the SorC transcriptional regulatory family.</text>
</comment>
<dbReference type="InterPro" id="IPR048715">
    <property type="entry name" value="CggR_N"/>
</dbReference>
<dbReference type="RefSeq" id="WP_067976409.1">
    <property type="nucleotide sequence ID" value="NZ_CAJHKM010000003.1"/>
</dbReference>
<dbReference type="PANTHER" id="PTHR34294">
    <property type="entry name" value="TRANSCRIPTIONAL REGULATOR-RELATED"/>
    <property type="match status" value="1"/>
</dbReference>
<dbReference type="SUPFAM" id="SSF100950">
    <property type="entry name" value="NagB/RpiA/CoA transferase-like"/>
    <property type="match status" value="1"/>
</dbReference>
<evidence type="ECO:0000256" key="2">
    <source>
        <dbReference type="ARBA" id="ARBA00023015"/>
    </source>
</evidence>
<dbReference type="GO" id="GO:0003677">
    <property type="term" value="F:DNA binding"/>
    <property type="evidence" value="ECO:0007669"/>
    <property type="project" value="UniProtKB-KW"/>
</dbReference>
<keyword evidence="9" id="KW-1185">Reference proteome</keyword>
<reference evidence="9" key="2">
    <citation type="submission" date="2016-01" db="EMBL/GenBank/DDBJ databases">
        <title>Six Aerococcus type strain genome sequencing and assembly using PacBio and Illumina Hiseq.</title>
        <authorList>
            <person name="Carkaci D."/>
            <person name="Dargis R."/>
            <person name="Nielsen X.C."/>
            <person name="Skovgaard O."/>
            <person name="Fuursted K."/>
            <person name="Christensen J.J."/>
        </authorList>
    </citation>
    <scope>NUCLEOTIDE SEQUENCE [LARGE SCALE GENOMIC DNA]</scope>
    <source>
        <strain evidence="9">CCUG43001</strain>
    </source>
</reference>
<keyword evidence="2" id="KW-0805">Transcription regulation</keyword>
<dbReference type="InterPro" id="IPR036388">
    <property type="entry name" value="WH-like_DNA-bd_sf"/>
</dbReference>
<dbReference type="Proteomes" id="UP000234239">
    <property type="component" value="Unassembled WGS sequence"/>
</dbReference>
<dbReference type="Proteomes" id="UP000069912">
    <property type="component" value="Chromosome"/>
</dbReference>
<dbReference type="Pfam" id="PF04198">
    <property type="entry name" value="Sugar-bind"/>
    <property type="match status" value="1"/>
</dbReference>
<evidence type="ECO:0000256" key="3">
    <source>
        <dbReference type="ARBA" id="ARBA00023125"/>
    </source>
</evidence>
<dbReference type="SUPFAM" id="SSF46785">
    <property type="entry name" value="Winged helix' DNA-binding domain"/>
    <property type="match status" value="1"/>
</dbReference>
<dbReference type="KEGG" id="asan:AWM72_09010"/>
<evidence type="ECO:0000313" key="7">
    <source>
        <dbReference type="EMBL" id="AMB94886.1"/>
    </source>
</evidence>
<keyword evidence="3" id="KW-0238">DNA-binding</keyword>
<reference evidence="8 10" key="3">
    <citation type="submission" date="2017-12" db="EMBL/GenBank/DDBJ databases">
        <title>Phylogenetic diversity of female urinary microbiome.</title>
        <authorList>
            <person name="Thomas-White K."/>
            <person name="Wolfe A.J."/>
        </authorList>
    </citation>
    <scope>NUCLEOTIDE SEQUENCE [LARGE SCALE GENOMIC DNA]</scope>
    <source>
        <strain evidence="8 10">UMB0139</strain>
    </source>
</reference>
<evidence type="ECO:0000256" key="4">
    <source>
        <dbReference type="ARBA" id="ARBA00023163"/>
    </source>
</evidence>
<dbReference type="GO" id="GO:0030246">
    <property type="term" value="F:carbohydrate binding"/>
    <property type="evidence" value="ECO:0007669"/>
    <property type="project" value="InterPro"/>
</dbReference>
<dbReference type="EMBL" id="PKGY01000001">
    <property type="protein sequence ID" value="PKZ23107.1"/>
    <property type="molecule type" value="Genomic_DNA"/>
</dbReference>
<dbReference type="InterPro" id="IPR007324">
    <property type="entry name" value="Sugar-bd_dom_put"/>
</dbReference>
<name>A0A120I9G7_9LACT</name>
<protein>
    <submittedName>
        <fullName evidence="7">Uncharacterized protein</fullName>
    </submittedName>
</protein>
<sequence>MDLSLSLIEDVVPELHTTYRLRIRMLSLLLAEGPMGRKTMALRLDLTERRVRAETDVLDRQGLLEKLASGMVLTTKGEEAITLAHRLFRLETDIQVLERELADLLGIQSALIVNGVLGLDDGTEAKMAQALSTYLADHLDKGQQVIAVTGGSTVQAVVPHLSNRLLTDGRSFTVVSARGGMGDEAANQPNTISERLAQLLGGQSISLYAPESLNTATYQMLLKEPQINKTLQRLKEANVLIFSVGNADIMAKRRDLDAKACDFIKSKAAIGEAFGCFFDKEGKIVYRVPRIGIQIEDIHQVKWPILVAGGEVKADVITAFAKIAPQQLVLITDEGASHMVLNGAKLY</sequence>
<dbReference type="GeneID" id="92904208"/>
<evidence type="ECO:0000259" key="6">
    <source>
        <dbReference type="Pfam" id="PF21715"/>
    </source>
</evidence>
<evidence type="ECO:0000313" key="10">
    <source>
        <dbReference type="Proteomes" id="UP000234239"/>
    </source>
</evidence>
<feature type="domain" description="CggR N-terminal DNA binding" evidence="6">
    <location>
        <begin position="22"/>
        <end position="81"/>
    </location>
</feature>
<evidence type="ECO:0000256" key="1">
    <source>
        <dbReference type="ARBA" id="ARBA00010466"/>
    </source>
</evidence>
<evidence type="ECO:0000313" key="8">
    <source>
        <dbReference type="EMBL" id="PKZ23107.1"/>
    </source>
</evidence>
<dbReference type="AlphaFoldDB" id="A0A120I9G7"/>
<dbReference type="PANTHER" id="PTHR34294:SF5">
    <property type="entry name" value="CENTRAL GLYCOLYTIC GENES REGULATOR"/>
    <property type="match status" value="1"/>
</dbReference>
<keyword evidence="4" id="KW-0804">Transcription</keyword>
<dbReference type="Pfam" id="PF21715">
    <property type="entry name" value="CggR_N"/>
    <property type="match status" value="1"/>
</dbReference>
<gene>
    <name evidence="7" type="ORF">AWM72_09010</name>
    <name evidence="8" type="ORF">CYJ28_00740</name>
</gene>
<dbReference type="Gene3D" id="3.40.50.1360">
    <property type="match status" value="1"/>
</dbReference>